<feature type="non-terminal residue" evidence="1">
    <location>
        <position position="1"/>
    </location>
</feature>
<dbReference type="EMBL" id="CAJVQB010028549">
    <property type="protein sequence ID" value="CAG8812621.1"/>
    <property type="molecule type" value="Genomic_DNA"/>
</dbReference>
<name>A0ABN7W1Y5_GIGMA</name>
<sequence>GSTFLTSKQIEIIRALKDKVPKYKIIRDFRINENWVNNIWENHEHQQQIIQSTIPPEILPISTILLEYSNQNECK</sequence>
<evidence type="ECO:0000313" key="2">
    <source>
        <dbReference type="Proteomes" id="UP000789901"/>
    </source>
</evidence>
<accession>A0ABN7W1Y5</accession>
<protein>
    <submittedName>
        <fullName evidence="1">38401_t:CDS:1</fullName>
    </submittedName>
</protein>
<organism evidence="1 2">
    <name type="scientific">Gigaspora margarita</name>
    <dbReference type="NCBI Taxonomy" id="4874"/>
    <lineage>
        <taxon>Eukaryota</taxon>
        <taxon>Fungi</taxon>
        <taxon>Fungi incertae sedis</taxon>
        <taxon>Mucoromycota</taxon>
        <taxon>Glomeromycotina</taxon>
        <taxon>Glomeromycetes</taxon>
        <taxon>Diversisporales</taxon>
        <taxon>Gigasporaceae</taxon>
        <taxon>Gigaspora</taxon>
    </lineage>
</organism>
<comment type="caution">
    <text evidence="1">The sequence shown here is derived from an EMBL/GenBank/DDBJ whole genome shotgun (WGS) entry which is preliminary data.</text>
</comment>
<evidence type="ECO:0000313" key="1">
    <source>
        <dbReference type="EMBL" id="CAG8812621.1"/>
    </source>
</evidence>
<reference evidence="1 2" key="1">
    <citation type="submission" date="2021-06" db="EMBL/GenBank/DDBJ databases">
        <authorList>
            <person name="Kallberg Y."/>
            <person name="Tangrot J."/>
            <person name="Rosling A."/>
        </authorList>
    </citation>
    <scope>NUCLEOTIDE SEQUENCE [LARGE SCALE GENOMIC DNA]</scope>
    <source>
        <strain evidence="1 2">120-4 pot B 10/14</strain>
    </source>
</reference>
<dbReference type="Proteomes" id="UP000789901">
    <property type="component" value="Unassembled WGS sequence"/>
</dbReference>
<keyword evidence="2" id="KW-1185">Reference proteome</keyword>
<proteinExistence type="predicted"/>
<gene>
    <name evidence="1" type="ORF">GMARGA_LOCUS25608</name>
</gene>